<feature type="region of interest" description="Disordered" evidence="1">
    <location>
        <begin position="1"/>
        <end position="28"/>
    </location>
</feature>
<evidence type="ECO:0000256" key="1">
    <source>
        <dbReference type="SAM" id="MobiDB-lite"/>
    </source>
</evidence>
<organism evidence="2 3">
    <name type="scientific">Cylicostephanus goldi</name>
    <name type="common">Nematode worm</name>
    <dbReference type="NCBI Taxonomy" id="71465"/>
    <lineage>
        <taxon>Eukaryota</taxon>
        <taxon>Metazoa</taxon>
        <taxon>Ecdysozoa</taxon>
        <taxon>Nematoda</taxon>
        <taxon>Chromadorea</taxon>
        <taxon>Rhabditida</taxon>
        <taxon>Rhabditina</taxon>
        <taxon>Rhabditomorpha</taxon>
        <taxon>Strongyloidea</taxon>
        <taxon>Strongylidae</taxon>
        <taxon>Cylicostephanus</taxon>
    </lineage>
</organism>
<gene>
    <name evidence="2" type="ORF">CGOC_LOCUS11210</name>
</gene>
<keyword evidence="3" id="KW-1185">Reference proteome</keyword>
<proteinExistence type="predicted"/>
<dbReference type="EMBL" id="UYRV01115049">
    <property type="protein sequence ID" value="VDN29270.1"/>
    <property type="molecule type" value="Genomic_DNA"/>
</dbReference>
<feature type="compositionally biased region" description="Low complexity" evidence="1">
    <location>
        <begin position="1"/>
        <end position="10"/>
    </location>
</feature>
<name>A0A3P7MRC1_CYLGO</name>
<accession>A0A3P7MRC1</accession>
<protein>
    <submittedName>
        <fullName evidence="2">Uncharacterized protein</fullName>
    </submittedName>
</protein>
<reference evidence="2 3" key="1">
    <citation type="submission" date="2018-11" db="EMBL/GenBank/DDBJ databases">
        <authorList>
            <consortium name="Pathogen Informatics"/>
        </authorList>
    </citation>
    <scope>NUCLEOTIDE SEQUENCE [LARGE SCALE GENOMIC DNA]</scope>
</reference>
<dbReference type="Proteomes" id="UP000271889">
    <property type="component" value="Unassembled WGS sequence"/>
</dbReference>
<evidence type="ECO:0000313" key="2">
    <source>
        <dbReference type="EMBL" id="VDN29270.1"/>
    </source>
</evidence>
<evidence type="ECO:0000313" key="3">
    <source>
        <dbReference type="Proteomes" id="UP000271889"/>
    </source>
</evidence>
<dbReference type="AlphaFoldDB" id="A0A3P7MRC1"/>
<dbReference type="OrthoDB" id="25571at2759"/>
<sequence length="84" mass="9043">MAWNESFSAADGGGWAGDASFATAPPKEAQSAKIAERLPVPVTVADLHDSANVEEKYELGDYPFSTVSSFDYQLSFFMLSVSKC</sequence>